<evidence type="ECO:0000313" key="2">
    <source>
        <dbReference type="Proteomes" id="UP000708208"/>
    </source>
</evidence>
<dbReference type="EMBL" id="CAJVCH010560911">
    <property type="protein sequence ID" value="CAG7831529.1"/>
    <property type="molecule type" value="Genomic_DNA"/>
</dbReference>
<gene>
    <name evidence="1" type="ORF">AFUS01_LOCUS41270</name>
</gene>
<comment type="caution">
    <text evidence="1">The sequence shown here is derived from an EMBL/GenBank/DDBJ whole genome shotgun (WGS) entry which is preliminary data.</text>
</comment>
<sequence length="71" mass="8345">MRDGESGSERESSEKIMQIHHLELGEHFEWGKYHTWCSAGNLRIRFYPTVTQVANNGLELYRWVSMTTKKS</sequence>
<protein>
    <submittedName>
        <fullName evidence="1">Uncharacterized protein</fullName>
    </submittedName>
</protein>
<evidence type="ECO:0000313" key="1">
    <source>
        <dbReference type="EMBL" id="CAG7831529.1"/>
    </source>
</evidence>
<keyword evidence="2" id="KW-1185">Reference proteome</keyword>
<reference evidence="1" key="1">
    <citation type="submission" date="2021-06" db="EMBL/GenBank/DDBJ databases">
        <authorList>
            <person name="Hodson N. C."/>
            <person name="Mongue J. A."/>
            <person name="Jaron S. K."/>
        </authorList>
    </citation>
    <scope>NUCLEOTIDE SEQUENCE</scope>
</reference>
<proteinExistence type="predicted"/>
<dbReference type="Proteomes" id="UP000708208">
    <property type="component" value="Unassembled WGS sequence"/>
</dbReference>
<organism evidence="1 2">
    <name type="scientific">Allacma fusca</name>
    <dbReference type="NCBI Taxonomy" id="39272"/>
    <lineage>
        <taxon>Eukaryota</taxon>
        <taxon>Metazoa</taxon>
        <taxon>Ecdysozoa</taxon>
        <taxon>Arthropoda</taxon>
        <taxon>Hexapoda</taxon>
        <taxon>Collembola</taxon>
        <taxon>Symphypleona</taxon>
        <taxon>Sminthuridae</taxon>
        <taxon>Allacma</taxon>
    </lineage>
</organism>
<dbReference type="AlphaFoldDB" id="A0A8J2LFU1"/>
<name>A0A8J2LFU1_9HEXA</name>
<accession>A0A8J2LFU1</accession>